<name>A0AAD6BPU4_9TELE</name>
<comment type="caution">
    <text evidence="2">The sequence shown here is derived from an EMBL/GenBank/DDBJ whole genome shotgun (WGS) entry which is preliminary data.</text>
</comment>
<organism evidence="2 3">
    <name type="scientific">Pogonophryne albipinna</name>
    <dbReference type="NCBI Taxonomy" id="1090488"/>
    <lineage>
        <taxon>Eukaryota</taxon>
        <taxon>Metazoa</taxon>
        <taxon>Chordata</taxon>
        <taxon>Craniata</taxon>
        <taxon>Vertebrata</taxon>
        <taxon>Euteleostomi</taxon>
        <taxon>Actinopterygii</taxon>
        <taxon>Neopterygii</taxon>
        <taxon>Teleostei</taxon>
        <taxon>Neoteleostei</taxon>
        <taxon>Acanthomorphata</taxon>
        <taxon>Eupercaria</taxon>
        <taxon>Perciformes</taxon>
        <taxon>Notothenioidei</taxon>
        <taxon>Pogonophryne</taxon>
    </lineage>
</organism>
<evidence type="ECO:0000313" key="2">
    <source>
        <dbReference type="EMBL" id="KAJ4947568.1"/>
    </source>
</evidence>
<dbReference type="Proteomes" id="UP001219934">
    <property type="component" value="Unassembled WGS sequence"/>
</dbReference>
<sequence length="103" mass="11822">MRQKEIEEELEVVWQAATRENQQIRDTLLDLRPSVDLSSIAWPSPAQDEANTSARRQEQSSSPLLFTSHESPGLQRRSIFKSDSGHQNTSLDEKHKHGLDFYC</sequence>
<dbReference type="EMBL" id="JAPTMU010000002">
    <property type="protein sequence ID" value="KAJ4947568.1"/>
    <property type="molecule type" value="Genomic_DNA"/>
</dbReference>
<evidence type="ECO:0000313" key="3">
    <source>
        <dbReference type="Proteomes" id="UP001219934"/>
    </source>
</evidence>
<gene>
    <name evidence="2" type="ORF">JOQ06_009603</name>
</gene>
<keyword evidence="3" id="KW-1185">Reference proteome</keyword>
<proteinExistence type="predicted"/>
<feature type="region of interest" description="Disordered" evidence="1">
    <location>
        <begin position="39"/>
        <end position="103"/>
    </location>
</feature>
<protein>
    <submittedName>
        <fullName evidence="2">Uncharacterized protein</fullName>
    </submittedName>
</protein>
<dbReference type="AlphaFoldDB" id="A0AAD6BPU4"/>
<feature type="compositionally biased region" description="Basic and acidic residues" evidence="1">
    <location>
        <begin position="91"/>
        <end position="103"/>
    </location>
</feature>
<feature type="compositionally biased region" description="Polar residues" evidence="1">
    <location>
        <begin position="49"/>
        <end position="70"/>
    </location>
</feature>
<accession>A0AAD6BPU4</accession>
<evidence type="ECO:0000256" key="1">
    <source>
        <dbReference type="SAM" id="MobiDB-lite"/>
    </source>
</evidence>
<reference evidence="2" key="1">
    <citation type="submission" date="2022-11" db="EMBL/GenBank/DDBJ databases">
        <title>Chromosome-level genome of Pogonophryne albipinna.</title>
        <authorList>
            <person name="Jo E."/>
        </authorList>
    </citation>
    <scope>NUCLEOTIDE SEQUENCE</scope>
    <source>
        <strain evidence="2">SGF0006</strain>
        <tissue evidence="2">Muscle</tissue>
    </source>
</reference>